<comment type="caution">
    <text evidence="2">The sequence shown here is derived from an EMBL/GenBank/DDBJ whole genome shotgun (WGS) entry which is preliminary data.</text>
</comment>
<evidence type="ECO:0000313" key="2">
    <source>
        <dbReference type="EMBL" id="KKO09258.1"/>
    </source>
</evidence>
<keyword evidence="1" id="KW-0472">Membrane</keyword>
<dbReference type="EMBL" id="LAZR01000007">
    <property type="protein sequence ID" value="KKO09258.1"/>
    <property type="molecule type" value="Genomic_DNA"/>
</dbReference>
<dbReference type="AlphaFoldDB" id="A0A0F9WA74"/>
<protein>
    <submittedName>
        <fullName evidence="2">Uncharacterized protein</fullName>
    </submittedName>
</protein>
<feature type="transmembrane region" description="Helical" evidence="1">
    <location>
        <begin position="31"/>
        <end position="55"/>
    </location>
</feature>
<keyword evidence="1" id="KW-1133">Transmembrane helix</keyword>
<keyword evidence="1" id="KW-0812">Transmembrane</keyword>
<evidence type="ECO:0000256" key="1">
    <source>
        <dbReference type="SAM" id="Phobius"/>
    </source>
</evidence>
<proteinExistence type="predicted"/>
<gene>
    <name evidence="2" type="ORF">LCGC14_0035990</name>
</gene>
<reference evidence="2" key="1">
    <citation type="journal article" date="2015" name="Nature">
        <title>Complex archaea that bridge the gap between prokaryotes and eukaryotes.</title>
        <authorList>
            <person name="Spang A."/>
            <person name="Saw J.H."/>
            <person name="Jorgensen S.L."/>
            <person name="Zaremba-Niedzwiedzka K."/>
            <person name="Martijn J."/>
            <person name="Lind A.E."/>
            <person name="van Eijk R."/>
            <person name="Schleper C."/>
            <person name="Guy L."/>
            <person name="Ettema T.J."/>
        </authorList>
    </citation>
    <scope>NUCLEOTIDE SEQUENCE</scope>
</reference>
<organism evidence="2">
    <name type="scientific">marine sediment metagenome</name>
    <dbReference type="NCBI Taxonomy" id="412755"/>
    <lineage>
        <taxon>unclassified sequences</taxon>
        <taxon>metagenomes</taxon>
        <taxon>ecological metagenomes</taxon>
    </lineage>
</organism>
<name>A0A0F9WA74_9ZZZZ</name>
<accession>A0A0F9WA74</accession>
<sequence>MKTECTGSGHLTVRKSYGQPLSAFALDSMNAAGQIGGVAFYAEGLVALGVTACLASTKKDFYLRREELSRHSIVDWRGDGPATRRASAVLLRWTCGCCTTGEWHDR</sequence>